<sequence>MKAKGLVLSSSIAIGALTFAGQASAASAESYKVQQGDSFYKIGQDYGVSIDALKEANSRTDNMIFTGETLQVPVAGAEDVKGAEQAVSDEDKDLLARLVEAEAKGESYDGKVAVATVIMNRVASDEFPDTVKDVIYEEGQFSPVDNGTINNPASQESKDAVNEAISYSSISKGALYFYNPDKAGSSFLDGKEVTTEIGNHVFAK</sequence>
<gene>
    <name evidence="3" type="ORF">J9317_02870</name>
</gene>
<reference evidence="3 4" key="1">
    <citation type="submission" date="2021-04" db="EMBL/GenBank/DDBJ databases">
        <title>Metabacillus sp. strain KIGAM252 whole genome sequence.</title>
        <authorList>
            <person name="Seo M.-J."/>
            <person name="Cho E.-S."/>
            <person name="Hwang C.Y."/>
            <person name="Yoon D.J."/>
        </authorList>
    </citation>
    <scope>NUCLEOTIDE SEQUENCE [LARGE SCALE GENOMIC DNA]</scope>
    <source>
        <strain evidence="3 4">KIGAM252</strain>
    </source>
</reference>
<organism evidence="3 4">
    <name type="scientific">Metabacillus flavus</name>
    <dbReference type="NCBI Taxonomy" id="2823519"/>
    <lineage>
        <taxon>Bacteria</taxon>
        <taxon>Bacillati</taxon>
        <taxon>Bacillota</taxon>
        <taxon>Bacilli</taxon>
        <taxon>Bacillales</taxon>
        <taxon>Bacillaceae</taxon>
        <taxon>Metabacillus</taxon>
    </lineage>
</organism>
<dbReference type="Gene3D" id="1.10.10.2520">
    <property type="entry name" value="Cell wall hydrolase SleB, domain 1"/>
    <property type="match status" value="1"/>
</dbReference>
<protein>
    <submittedName>
        <fullName evidence="3">Cell wall hydrolase</fullName>
    </submittedName>
</protein>
<dbReference type="InterPro" id="IPR011105">
    <property type="entry name" value="Cell_wall_hydrolase_SleB"/>
</dbReference>
<dbReference type="InterPro" id="IPR018392">
    <property type="entry name" value="LysM"/>
</dbReference>
<dbReference type="Gene3D" id="6.20.240.60">
    <property type="match status" value="1"/>
</dbReference>
<dbReference type="InterPro" id="IPR036779">
    <property type="entry name" value="LysM_dom_sf"/>
</dbReference>
<dbReference type="SMART" id="SM00257">
    <property type="entry name" value="LysM"/>
    <property type="match status" value="1"/>
</dbReference>
<evidence type="ECO:0000259" key="2">
    <source>
        <dbReference type="PROSITE" id="PS51782"/>
    </source>
</evidence>
<dbReference type="Gene3D" id="3.10.350.10">
    <property type="entry name" value="LysM domain"/>
    <property type="match status" value="1"/>
</dbReference>
<dbReference type="Proteomes" id="UP000682403">
    <property type="component" value="Unassembled WGS sequence"/>
</dbReference>
<dbReference type="GO" id="GO:0016787">
    <property type="term" value="F:hydrolase activity"/>
    <property type="evidence" value="ECO:0007669"/>
    <property type="project" value="UniProtKB-KW"/>
</dbReference>
<evidence type="ECO:0000313" key="3">
    <source>
        <dbReference type="EMBL" id="MBS2967716.1"/>
    </source>
</evidence>
<name>A0ABS5LAQ5_9BACI</name>
<dbReference type="EMBL" id="JAGVRK010000001">
    <property type="protein sequence ID" value="MBS2967716.1"/>
    <property type="molecule type" value="Genomic_DNA"/>
</dbReference>
<feature type="signal peptide" evidence="1">
    <location>
        <begin position="1"/>
        <end position="25"/>
    </location>
</feature>
<feature type="domain" description="LysM" evidence="2">
    <location>
        <begin position="29"/>
        <end position="72"/>
    </location>
</feature>
<dbReference type="CDD" id="cd00118">
    <property type="entry name" value="LysM"/>
    <property type="match status" value="1"/>
</dbReference>
<dbReference type="SUPFAM" id="SSF54106">
    <property type="entry name" value="LysM domain"/>
    <property type="match status" value="1"/>
</dbReference>
<dbReference type="RefSeq" id="WP_211556371.1">
    <property type="nucleotide sequence ID" value="NZ_JAGVRK010000001.1"/>
</dbReference>
<accession>A0ABS5LAQ5</accession>
<dbReference type="InterPro" id="IPR042047">
    <property type="entry name" value="SleB_dom1"/>
</dbReference>
<dbReference type="Pfam" id="PF07486">
    <property type="entry name" value="Hydrolase_2"/>
    <property type="match status" value="1"/>
</dbReference>
<dbReference type="Pfam" id="PF01476">
    <property type="entry name" value="LysM"/>
    <property type="match status" value="1"/>
</dbReference>
<feature type="chain" id="PRO_5046307640" evidence="1">
    <location>
        <begin position="26"/>
        <end position="204"/>
    </location>
</feature>
<comment type="caution">
    <text evidence="3">The sequence shown here is derived from an EMBL/GenBank/DDBJ whole genome shotgun (WGS) entry which is preliminary data.</text>
</comment>
<proteinExistence type="predicted"/>
<keyword evidence="4" id="KW-1185">Reference proteome</keyword>
<evidence type="ECO:0000256" key="1">
    <source>
        <dbReference type="SAM" id="SignalP"/>
    </source>
</evidence>
<keyword evidence="1" id="KW-0732">Signal</keyword>
<dbReference type="PROSITE" id="PS51782">
    <property type="entry name" value="LYSM"/>
    <property type="match status" value="1"/>
</dbReference>
<evidence type="ECO:0000313" key="4">
    <source>
        <dbReference type="Proteomes" id="UP000682403"/>
    </source>
</evidence>
<keyword evidence="3" id="KW-0378">Hydrolase</keyword>